<evidence type="ECO:0000256" key="2">
    <source>
        <dbReference type="ARBA" id="ARBA00022801"/>
    </source>
</evidence>
<dbReference type="RefSeq" id="WP_322409726.1">
    <property type="nucleotide sequence ID" value="NZ_CP139779.1"/>
</dbReference>
<dbReference type="InterPro" id="IPR011330">
    <property type="entry name" value="Glyco_hydro/deAcase_b/a-brl"/>
</dbReference>
<evidence type="ECO:0000313" key="4">
    <source>
        <dbReference type="EMBL" id="WQB69604.1"/>
    </source>
</evidence>
<keyword evidence="2 4" id="KW-0378">Hydrolase</keyword>
<dbReference type="SUPFAM" id="SSF88713">
    <property type="entry name" value="Glycoside hydrolase/deacetylase"/>
    <property type="match status" value="1"/>
</dbReference>
<dbReference type="EC" id="3.-.-.-" evidence="4"/>
<dbReference type="Pfam" id="PF01522">
    <property type="entry name" value="Polysacc_deac_1"/>
    <property type="match status" value="1"/>
</dbReference>
<name>A0ABZ0V900_9MICO</name>
<proteinExistence type="predicted"/>
<keyword evidence="5" id="KW-1185">Reference proteome</keyword>
<dbReference type="CDD" id="cd10917">
    <property type="entry name" value="CE4_NodB_like_6s_7s"/>
    <property type="match status" value="1"/>
</dbReference>
<evidence type="ECO:0000313" key="5">
    <source>
        <dbReference type="Proteomes" id="UP001324533"/>
    </source>
</evidence>
<dbReference type="PROSITE" id="PS51677">
    <property type="entry name" value="NODB"/>
    <property type="match status" value="1"/>
</dbReference>
<dbReference type="GO" id="GO:0016787">
    <property type="term" value="F:hydrolase activity"/>
    <property type="evidence" value="ECO:0007669"/>
    <property type="project" value="UniProtKB-KW"/>
</dbReference>
<keyword evidence="1" id="KW-0479">Metal-binding</keyword>
<reference evidence="4 5" key="1">
    <citation type="submission" date="2023-06" db="EMBL/GenBank/DDBJ databases">
        <title>Rock-solubilizing bacteria, Microbacterium invictum, promotes re-establishment of vegetation in rocky wasteland by accelerating rock bio-weathering and reshaping soil bacterial community.</title>
        <authorList>
            <person name="Liu C."/>
        </authorList>
    </citation>
    <scope>NUCLEOTIDE SEQUENCE [LARGE SCALE GENOMIC DNA]</scope>
    <source>
        <strain evidence="4 5">X-18</strain>
    </source>
</reference>
<dbReference type="Proteomes" id="UP001324533">
    <property type="component" value="Chromosome"/>
</dbReference>
<dbReference type="Gene3D" id="3.20.20.370">
    <property type="entry name" value="Glycoside hydrolase/deacetylase"/>
    <property type="match status" value="1"/>
</dbReference>
<evidence type="ECO:0000256" key="1">
    <source>
        <dbReference type="ARBA" id="ARBA00022723"/>
    </source>
</evidence>
<dbReference type="InterPro" id="IPR002509">
    <property type="entry name" value="NODB_dom"/>
</dbReference>
<organism evidence="4 5">
    <name type="scientific">Microbacterium invictum</name>
    <dbReference type="NCBI Taxonomy" id="515415"/>
    <lineage>
        <taxon>Bacteria</taxon>
        <taxon>Bacillati</taxon>
        <taxon>Actinomycetota</taxon>
        <taxon>Actinomycetes</taxon>
        <taxon>Micrococcales</taxon>
        <taxon>Microbacteriaceae</taxon>
        <taxon>Microbacterium</taxon>
    </lineage>
</organism>
<protein>
    <submittedName>
        <fullName evidence="4">Polysaccharide deacetylase family protein</fullName>
        <ecNumber evidence="4">3.-.-.-</ecNumber>
    </submittedName>
</protein>
<dbReference type="PANTHER" id="PTHR10587:SF133">
    <property type="entry name" value="CHITIN DEACETYLASE 1-RELATED"/>
    <property type="match status" value="1"/>
</dbReference>
<dbReference type="InterPro" id="IPR050248">
    <property type="entry name" value="Polysacc_deacetylase_ArnD"/>
</dbReference>
<sequence length="533" mass="55023">MTGPGSHRDSRGRRDEKHRRAALPLALAGVLLLAACAPATDASWQPAAFPAARVAVAAFPAALDPATVPSLRGLRIRNDAVGLQARVALLPGQSPVNDRMIGAVRDAIGGREAATGVGYAPEVQPRGAGLGDRSCVADSTRLPAAALLADPRLGPAGGTGTAVACDIVTAAGPYLGVRMRTVTGDAAAITADTSATLYTDLRTGETVSAEALWTAEAGPALWGDIVEALRRDAGALSLAPVQPPDEAGLAVIGSALTRSVPQAGTIVIEIPAGFSPPELQALGIVATTEPLAVAVPLEVATPFLTPFGAGLVGAVASALPFEAPAAVPAGLETIDCELVPCVALTYDDGPSGFTPAILDELRARGAAATFYVMGEKARGYADTLRRMRDEGHEIANHSWNHPSLPSLTDEQVAAQLRDTSAAIQNVVGERPKSFRPPYGEYNQNVLRIAGLPAILWDVDTFDYQRPGVDTLLARAVDAPRPGSIVLMHDIHPGTAEAAAAMYDGLLDRGFSLVTVTQIFEGDLPASGAWTSGR</sequence>
<dbReference type="PANTHER" id="PTHR10587">
    <property type="entry name" value="GLYCOSYL TRANSFERASE-RELATED"/>
    <property type="match status" value="1"/>
</dbReference>
<feature type="domain" description="NodB homology" evidence="3">
    <location>
        <begin position="340"/>
        <end position="513"/>
    </location>
</feature>
<gene>
    <name evidence="4" type="ORF">T9R20_12985</name>
</gene>
<dbReference type="EMBL" id="CP139779">
    <property type="protein sequence ID" value="WQB69604.1"/>
    <property type="molecule type" value="Genomic_DNA"/>
</dbReference>
<evidence type="ECO:0000259" key="3">
    <source>
        <dbReference type="PROSITE" id="PS51677"/>
    </source>
</evidence>
<accession>A0ABZ0V900</accession>